<organism evidence="2 3">
    <name type="scientific">Granulicatella balaenopterae</name>
    <dbReference type="NCBI Taxonomy" id="137733"/>
    <lineage>
        <taxon>Bacteria</taxon>
        <taxon>Bacillati</taxon>
        <taxon>Bacillota</taxon>
        <taxon>Bacilli</taxon>
        <taxon>Lactobacillales</taxon>
        <taxon>Carnobacteriaceae</taxon>
        <taxon>Granulicatella</taxon>
    </lineage>
</organism>
<name>A0A1H9MMB1_9LACT</name>
<dbReference type="OrthoDB" id="384378at2"/>
<evidence type="ECO:0000313" key="3">
    <source>
        <dbReference type="Proteomes" id="UP000198556"/>
    </source>
</evidence>
<dbReference type="Proteomes" id="UP000198556">
    <property type="component" value="Unassembled WGS sequence"/>
</dbReference>
<dbReference type="SUPFAM" id="SSF55154">
    <property type="entry name" value="CYTH-like phosphatases"/>
    <property type="match status" value="1"/>
</dbReference>
<dbReference type="InterPro" id="IPR023577">
    <property type="entry name" value="CYTH_domain"/>
</dbReference>
<evidence type="ECO:0000313" key="2">
    <source>
        <dbReference type="EMBL" id="SER24822.1"/>
    </source>
</evidence>
<dbReference type="PIRSF" id="PIRSF012526">
    <property type="entry name" value="CYTH_UCP012526"/>
    <property type="match status" value="1"/>
</dbReference>
<feature type="domain" description="CYTH" evidence="1">
    <location>
        <begin position="4"/>
        <end position="192"/>
    </location>
</feature>
<dbReference type="RefSeq" id="WP_089747127.1">
    <property type="nucleotide sequence ID" value="NZ_FOGF01000028.1"/>
</dbReference>
<dbReference type="AlphaFoldDB" id="A0A1H9MMB1"/>
<dbReference type="CDD" id="cd07762">
    <property type="entry name" value="CYTH-like_Pase_1"/>
    <property type="match status" value="1"/>
</dbReference>
<dbReference type="InterPro" id="IPR009195">
    <property type="entry name" value="Uncharacterised_YjbK"/>
</dbReference>
<dbReference type="InterPro" id="IPR033469">
    <property type="entry name" value="CYTH-like_dom_sf"/>
</dbReference>
<proteinExistence type="predicted"/>
<dbReference type="PROSITE" id="PS51707">
    <property type="entry name" value="CYTH"/>
    <property type="match status" value="1"/>
</dbReference>
<dbReference type="STRING" id="137733.SAMN05421767_12815"/>
<sequence length="192" mass="22621">MAIEIEKEFKNLLTKEEYTHLLANYEKQLTHHVTQINSYFDFQDMLKNHKCALRIRMIEDCDYGEVTLKIPKSLVEVIEINERFLPEQLQVWIDKKELPLPKSIQEALQKEGIPLTTAYMIANLKTIRKEGHLNDDTLLVLDHSFYNNTEDFELEMEVKDLSNGEKLFKKILDEHSIIPRKTASKIKRALTY</sequence>
<dbReference type="Gene3D" id="2.40.320.10">
    <property type="entry name" value="Hypothetical Protein Pfu-838710-001"/>
    <property type="match status" value="1"/>
</dbReference>
<dbReference type="Pfam" id="PF01928">
    <property type="entry name" value="CYTH"/>
    <property type="match status" value="1"/>
</dbReference>
<evidence type="ECO:0000259" key="1">
    <source>
        <dbReference type="PROSITE" id="PS51707"/>
    </source>
</evidence>
<dbReference type="SMART" id="SM01118">
    <property type="entry name" value="CYTH"/>
    <property type="match status" value="1"/>
</dbReference>
<dbReference type="EMBL" id="FOGF01000028">
    <property type="protein sequence ID" value="SER24822.1"/>
    <property type="molecule type" value="Genomic_DNA"/>
</dbReference>
<keyword evidence="3" id="KW-1185">Reference proteome</keyword>
<gene>
    <name evidence="2" type="ORF">SAMN05421767_12815</name>
</gene>
<reference evidence="2 3" key="1">
    <citation type="submission" date="2016-10" db="EMBL/GenBank/DDBJ databases">
        <authorList>
            <person name="de Groot N.N."/>
        </authorList>
    </citation>
    <scope>NUCLEOTIDE SEQUENCE [LARGE SCALE GENOMIC DNA]</scope>
    <source>
        <strain evidence="2 3">DSM 15827</strain>
    </source>
</reference>
<accession>A0A1H9MMB1</accession>
<protein>
    <submittedName>
        <fullName evidence="2">Uncharacterized protein YjbK</fullName>
    </submittedName>
</protein>